<evidence type="ECO:0000313" key="2">
    <source>
        <dbReference type="EMBL" id="GLI91109.1"/>
    </source>
</evidence>
<proteinExistence type="predicted"/>
<keyword evidence="3" id="KW-1185">Reference proteome</keyword>
<evidence type="ECO:0000313" key="3">
    <source>
        <dbReference type="Proteomes" id="UP001144323"/>
    </source>
</evidence>
<reference evidence="2" key="1">
    <citation type="journal article" date="2023" name="Int. J. Syst. Evol. Microbiol.">
        <title>Methylocystis iwaonis sp. nov., a type II methane-oxidizing bacterium from surface soil of a rice paddy field in Japan, and emended description of the genus Methylocystis (ex Whittenbury et al. 1970) Bowman et al. 1993.</title>
        <authorList>
            <person name="Kaise H."/>
            <person name="Sawadogo J.B."/>
            <person name="Alam M.S."/>
            <person name="Ueno C."/>
            <person name="Dianou D."/>
            <person name="Shinjo R."/>
            <person name="Asakawa S."/>
        </authorList>
    </citation>
    <scope>NUCLEOTIDE SEQUENCE</scope>
    <source>
        <strain evidence="2">LMG27198</strain>
    </source>
</reference>
<name>A0A9W6GQG8_9HYPH</name>
<feature type="region of interest" description="Disordered" evidence="1">
    <location>
        <begin position="1"/>
        <end position="40"/>
    </location>
</feature>
<evidence type="ECO:0000256" key="1">
    <source>
        <dbReference type="SAM" id="MobiDB-lite"/>
    </source>
</evidence>
<dbReference type="EMBL" id="BSEC01000001">
    <property type="protein sequence ID" value="GLI91109.1"/>
    <property type="molecule type" value="Genomic_DNA"/>
</dbReference>
<dbReference type="Proteomes" id="UP001144323">
    <property type="component" value="Unassembled WGS sequence"/>
</dbReference>
<protein>
    <submittedName>
        <fullName evidence="2">Uncharacterized protein</fullName>
    </submittedName>
</protein>
<gene>
    <name evidence="2" type="ORF">LMG27198_01010</name>
</gene>
<dbReference type="AlphaFoldDB" id="A0A9W6GQG8"/>
<organism evidence="2 3">
    <name type="scientific">Methylocystis echinoides</name>
    <dbReference type="NCBI Taxonomy" id="29468"/>
    <lineage>
        <taxon>Bacteria</taxon>
        <taxon>Pseudomonadati</taxon>
        <taxon>Pseudomonadota</taxon>
        <taxon>Alphaproteobacteria</taxon>
        <taxon>Hyphomicrobiales</taxon>
        <taxon>Methylocystaceae</taxon>
        <taxon>Methylocystis</taxon>
    </lineage>
</organism>
<accession>A0A9W6GQG8</accession>
<feature type="compositionally biased region" description="Basic and acidic residues" evidence="1">
    <location>
        <begin position="12"/>
        <end position="24"/>
    </location>
</feature>
<sequence length="241" mass="26274">MQQQDGESGPTGKEDLAQSREAASHAKTPRAADRGAIGQKDAMDVTSMRAAIDRELGAGAVAAAALMAQRARAGDIAAAKMVLERVAPIDRDRRVSFELRPINNAEEAVGALGDVLRAMGDGQITLAEARMLVALVSKFLDATKDLEFDERLRAIEALLPELDEKAQSESARLRAIERYIRERPGFADAPNLVFMSDNFAVLVFRGQRWPFNRKPAEDMEAFLARILPIAEQKCGGLEINS</sequence>
<comment type="caution">
    <text evidence="2">The sequence shown here is derived from an EMBL/GenBank/DDBJ whole genome shotgun (WGS) entry which is preliminary data.</text>
</comment>